<organism evidence="8 9">
    <name type="scientific">Bacillus cereus VD048</name>
    <dbReference type="NCBI Taxonomy" id="1053226"/>
    <lineage>
        <taxon>Bacteria</taxon>
        <taxon>Bacillati</taxon>
        <taxon>Bacillota</taxon>
        <taxon>Bacilli</taxon>
        <taxon>Bacillales</taxon>
        <taxon>Bacillaceae</taxon>
        <taxon>Bacillus</taxon>
        <taxon>Bacillus cereus group</taxon>
    </lineage>
</organism>
<keyword evidence="4 7" id="KW-0560">Oxidoreductase</keyword>
<dbReference type="PRINTS" id="PR00359">
    <property type="entry name" value="BP450"/>
</dbReference>
<dbReference type="InterPro" id="IPR036396">
    <property type="entry name" value="Cyt_P450_sf"/>
</dbReference>
<evidence type="ECO:0000256" key="2">
    <source>
        <dbReference type="ARBA" id="ARBA00022617"/>
    </source>
</evidence>
<protein>
    <recommendedName>
        <fullName evidence="10">Cytochrome P450</fullName>
    </recommendedName>
</protein>
<gene>
    <name evidence="8" type="ORF">IIG_05200</name>
</gene>
<dbReference type="GO" id="GO:0016705">
    <property type="term" value="F:oxidoreductase activity, acting on paired donors, with incorporation or reduction of molecular oxygen"/>
    <property type="evidence" value="ECO:0007669"/>
    <property type="project" value="InterPro"/>
</dbReference>
<dbReference type="InterPro" id="IPR001128">
    <property type="entry name" value="Cyt_P450"/>
</dbReference>
<evidence type="ECO:0000313" key="9">
    <source>
        <dbReference type="Proteomes" id="UP000006960"/>
    </source>
</evidence>
<dbReference type="Pfam" id="PF00067">
    <property type="entry name" value="p450"/>
    <property type="match status" value="1"/>
</dbReference>
<dbReference type="RefSeq" id="WP_002166895.1">
    <property type="nucleotide sequence ID" value="NZ_JH792313.1"/>
</dbReference>
<comment type="similarity">
    <text evidence="1 7">Belongs to the cytochrome P450 family.</text>
</comment>
<evidence type="ECO:0000256" key="4">
    <source>
        <dbReference type="ARBA" id="ARBA00023002"/>
    </source>
</evidence>
<sequence length="412" mass="47436">MSSKNEQRPILASETQLTSSTFKHEAYDIYKELRAFHPVYPLSLGEKDQSWLITRYDDAMSLLKDPRLLKNIENVFSKTEEVKTPISLENRELLRKHMLNSDPPDHSRLRSLVQKAFTPQTILQLEDRIQHVADTLLNQLEHNHSMNLIDDYAFPLPIMVISEMLGIPFEDQSKFRVWSQSIIDTPHTLEDVQENNQKLGEFAEYIQYLVNEKRKYPADDLISALIKAESEGTKLNAQELYSTITLLIVAGHETTVNLITNMTLALLEHPVQLQKLCQNPNLIDSAIEETLRFYSPVELTTLRWTAEPFTLHGQNIKPKDRIIISLASSNRDENFFPNADVFDISREKNRHIAFGHGSHFCLGAPLARLEAKIAIPTLLHRMPNIQMQGGKEQVKWKGSYLMRSLEELPLRF</sequence>
<dbReference type="SUPFAM" id="SSF48264">
    <property type="entry name" value="Cytochrome P450"/>
    <property type="match status" value="1"/>
</dbReference>
<dbReference type="Gene3D" id="1.10.630.10">
    <property type="entry name" value="Cytochrome P450"/>
    <property type="match status" value="1"/>
</dbReference>
<evidence type="ECO:0000256" key="5">
    <source>
        <dbReference type="ARBA" id="ARBA00023004"/>
    </source>
</evidence>
<name>J8HG15_BACCE</name>
<dbReference type="PRINTS" id="PR00385">
    <property type="entry name" value="P450"/>
</dbReference>
<dbReference type="InterPro" id="IPR017972">
    <property type="entry name" value="Cyt_P450_CS"/>
</dbReference>
<dbReference type="PROSITE" id="PS00086">
    <property type="entry name" value="CYTOCHROME_P450"/>
    <property type="match status" value="1"/>
</dbReference>
<keyword evidence="6 7" id="KW-0503">Monooxygenase</keyword>
<proteinExistence type="inferred from homology"/>
<dbReference type="HOGENOM" id="CLU_033716_1_0_9"/>
<dbReference type="PANTHER" id="PTHR46696:SF1">
    <property type="entry name" value="CYTOCHROME P450 YJIB-RELATED"/>
    <property type="match status" value="1"/>
</dbReference>
<dbReference type="GO" id="GO:0005506">
    <property type="term" value="F:iron ion binding"/>
    <property type="evidence" value="ECO:0007669"/>
    <property type="project" value="InterPro"/>
</dbReference>
<evidence type="ECO:0000256" key="7">
    <source>
        <dbReference type="RuleBase" id="RU000461"/>
    </source>
</evidence>
<dbReference type="PATRIC" id="fig|1053226.3.peg.5296"/>
<evidence type="ECO:0000256" key="1">
    <source>
        <dbReference type="ARBA" id="ARBA00010617"/>
    </source>
</evidence>
<dbReference type="PANTHER" id="PTHR46696">
    <property type="entry name" value="P450, PUTATIVE (EUROFUNG)-RELATED"/>
    <property type="match status" value="1"/>
</dbReference>
<dbReference type="AlphaFoldDB" id="J8HG15"/>
<evidence type="ECO:0000256" key="6">
    <source>
        <dbReference type="ARBA" id="ARBA00023033"/>
    </source>
</evidence>
<dbReference type="GO" id="GO:0020037">
    <property type="term" value="F:heme binding"/>
    <property type="evidence" value="ECO:0007669"/>
    <property type="project" value="InterPro"/>
</dbReference>
<keyword evidence="3 7" id="KW-0479">Metal-binding</keyword>
<dbReference type="EMBL" id="AHEU01000045">
    <property type="protein sequence ID" value="EJR26643.1"/>
    <property type="molecule type" value="Genomic_DNA"/>
</dbReference>
<comment type="caution">
    <text evidence="8">The sequence shown here is derived from an EMBL/GenBank/DDBJ whole genome shotgun (WGS) entry which is preliminary data.</text>
</comment>
<dbReference type="FunFam" id="1.10.630.10:FF:000018">
    <property type="entry name" value="Cytochrome P450 monooxygenase"/>
    <property type="match status" value="1"/>
</dbReference>
<evidence type="ECO:0000313" key="8">
    <source>
        <dbReference type="EMBL" id="EJR26643.1"/>
    </source>
</evidence>
<evidence type="ECO:0008006" key="10">
    <source>
        <dbReference type="Google" id="ProtNLM"/>
    </source>
</evidence>
<dbReference type="InterPro" id="IPR002397">
    <property type="entry name" value="Cyt_P450_B"/>
</dbReference>
<evidence type="ECO:0000256" key="3">
    <source>
        <dbReference type="ARBA" id="ARBA00022723"/>
    </source>
</evidence>
<dbReference type="CDD" id="cd11029">
    <property type="entry name" value="CYP107-like"/>
    <property type="match status" value="1"/>
</dbReference>
<dbReference type="GO" id="GO:0004497">
    <property type="term" value="F:monooxygenase activity"/>
    <property type="evidence" value="ECO:0007669"/>
    <property type="project" value="UniProtKB-KW"/>
</dbReference>
<keyword evidence="5 7" id="KW-0408">Iron</keyword>
<keyword evidence="2 7" id="KW-0349">Heme</keyword>
<dbReference type="Proteomes" id="UP000006960">
    <property type="component" value="Unassembled WGS sequence"/>
</dbReference>
<accession>J8HG15</accession>
<reference evidence="8 9" key="1">
    <citation type="submission" date="2012-04" db="EMBL/GenBank/DDBJ databases">
        <title>The Genome Sequence of Bacillus cereus VD048.</title>
        <authorList>
            <consortium name="The Broad Institute Genome Sequencing Platform"/>
            <consortium name="The Broad Institute Genome Sequencing Center for Infectious Disease"/>
            <person name="Feldgarden M."/>
            <person name="Van der Auwera G.A."/>
            <person name="Mahillon J."/>
            <person name="Duprez V."/>
            <person name="Timmery S."/>
            <person name="Mattelet C."/>
            <person name="Dierick K."/>
            <person name="Sun M."/>
            <person name="Yu Z."/>
            <person name="Zhu L."/>
            <person name="Hu X."/>
            <person name="Shank E.B."/>
            <person name="Swiecicka I."/>
            <person name="Hansen B.M."/>
            <person name="Andrup L."/>
            <person name="Young S.K."/>
            <person name="Zeng Q."/>
            <person name="Gargeya S."/>
            <person name="Fitzgerald M."/>
            <person name="Haas B."/>
            <person name="Abouelleil A."/>
            <person name="Alvarado L."/>
            <person name="Arachchi H.M."/>
            <person name="Berlin A."/>
            <person name="Chapman S.B."/>
            <person name="Goldberg J."/>
            <person name="Griggs A."/>
            <person name="Gujja S."/>
            <person name="Hansen M."/>
            <person name="Howarth C."/>
            <person name="Imamovic A."/>
            <person name="Larimer J."/>
            <person name="McCowen C."/>
            <person name="Montmayeur A."/>
            <person name="Murphy C."/>
            <person name="Neiman D."/>
            <person name="Pearson M."/>
            <person name="Priest M."/>
            <person name="Roberts A."/>
            <person name="Saif S."/>
            <person name="Shea T."/>
            <person name="Sisk P."/>
            <person name="Sykes S."/>
            <person name="Wortman J."/>
            <person name="Nusbaum C."/>
            <person name="Birren B."/>
        </authorList>
    </citation>
    <scope>NUCLEOTIDE SEQUENCE [LARGE SCALE GENOMIC DNA]</scope>
    <source>
        <strain evidence="8 9">VD048</strain>
    </source>
</reference>